<keyword evidence="17" id="KW-1185">Reference proteome</keyword>
<dbReference type="SUPFAM" id="SSF46785">
    <property type="entry name" value="Winged helix' DNA-binding domain"/>
    <property type="match status" value="1"/>
</dbReference>
<sequence length="410" mass="46945">MDEAPCSVNALPPFIAKIYEMVDDPSTDPIVSWSSNNKSFIVRNPPDFARDLLPRYFKHNNFSSFIRQLNTYFALLSNQGFKKIDPEQWEFANEDFLRGQPHLLKNIYRRKPVHSHSVQNIHSLSSSALTESERQGYKEDIEKLKHENESLHLVLHRHKQDHRGLEMQMQVLNQRVQQVKDRQKNMLSTLARTINKPGLALSLMPQLEMNERKRRLPGNSFLYNETGLEDNQASSSENSTGENVDPTSLLTLNKEVLDQLESSLTFWEYTLHDIDQARMRRSSSIDLDESISCANSPAISYPQLTVDVGSKVSDIDMNSEPNGNTTPDVTPPEKRVETASNNVPTGVNDVFWEQFLTENPGSTDVKPEREDMESKISESKTVEDGKFWWNRKTVISLTEQLGHLTPAERM</sequence>
<keyword evidence="3" id="KW-0597">Phosphoprotein</keyword>
<dbReference type="GO" id="GO:0005634">
    <property type="term" value="C:nucleus"/>
    <property type="evidence" value="ECO:0007669"/>
    <property type="project" value="UniProtKB-SubCell"/>
</dbReference>
<evidence type="ECO:0000313" key="17">
    <source>
        <dbReference type="Proteomes" id="UP001371456"/>
    </source>
</evidence>
<keyword evidence="9" id="KW-0539">Nucleus</keyword>
<organism evidence="16 17">
    <name type="scientific">Solanum bulbocastanum</name>
    <name type="common">Wild potato</name>
    <dbReference type="NCBI Taxonomy" id="147425"/>
    <lineage>
        <taxon>Eukaryota</taxon>
        <taxon>Viridiplantae</taxon>
        <taxon>Streptophyta</taxon>
        <taxon>Embryophyta</taxon>
        <taxon>Tracheophyta</taxon>
        <taxon>Spermatophyta</taxon>
        <taxon>Magnoliopsida</taxon>
        <taxon>eudicotyledons</taxon>
        <taxon>Gunneridae</taxon>
        <taxon>Pentapetalae</taxon>
        <taxon>asterids</taxon>
        <taxon>lamiids</taxon>
        <taxon>Solanales</taxon>
        <taxon>Solanaceae</taxon>
        <taxon>Solanoideae</taxon>
        <taxon>Solaneae</taxon>
        <taxon>Solanum</taxon>
    </lineage>
</organism>
<evidence type="ECO:0000256" key="12">
    <source>
        <dbReference type="RuleBase" id="RU004020"/>
    </source>
</evidence>
<reference evidence="16 17" key="1">
    <citation type="submission" date="2024-02" db="EMBL/GenBank/DDBJ databases">
        <title>de novo genome assembly of Solanum bulbocastanum strain 11H21.</title>
        <authorList>
            <person name="Hosaka A.J."/>
        </authorList>
    </citation>
    <scope>NUCLEOTIDE SEQUENCE [LARGE SCALE GENOMIC DNA]</scope>
    <source>
        <tissue evidence="16">Young leaves</tissue>
    </source>
</reference>
<evidence type="ECO:0000256" key="10">
    <source>
        <dbReference type="ARBA" id="ARBA00055747"/>
    </source>
</evidence>
<dbReference type="AlphaFoldDB" id="A0AAN8TZ20"/>
<evidence type="ECO:0000256" key="1">
    <source>
        <dbReference type="ARBA" id="ARBA00004123"/>
    </source>
</evidence>
<evidence type="ECO:0000256" key="7">
    <source>
        <dbReference type="ARBA" id="ARBA00023159"/>
    </source>
</evidence>
<evidence type="ECO:0000256" key="4">
    <source>
        <dbReference type="ARBA" id="ARBA00023015"/>
    </source>
</evidence>
<dbReference type="Pfam" id="PF00447">
    <property type="entry name" value="HSF_DNA-bind"/>
    <property type="match status" value="1"/>
</dbReference>
<evidence type="ECO:0000256" key="8">
    <source>
        <dbReference type="ARBA" id="ARBA00023163"/>
    </source>
</evidence>
<evidence type="ECO:0000256" key="13">
    <source>
        <dbReference type="SAM" id="Coils"/>
    </source>
</evidence>
<dbReference type="PANTHER" id="PTHR10015:SF161">
    <property type="entry name" value="HEAT STRESS TRANSCRIPTION FACTOR A-4A"/>
    <property type="match status" value="1"/>
</dbReference>
<evidence type="ECO:0000256" key="5">
    <source>
        <dbReference type="ARBA" id="ARBA00023016"/>
    </source>
</evidence>
<dbReference type="EMBL" id="JBANQN010000003">
    <property type="protein sequence ID" value="KAK6793253.1"/>
    <property type="molecule type" value="Genomic_DNA"/>
</dbReference>
<keyword evidence="5" id="KW-0346">Stress response</keyword>
<keyword evidence="6" id="KW-0238">DNA-binding</keyword>
<evidence type="ECO:0000313" key="16">
    <source>
        <dbReference type="EMBL" id="KAK6793253.1"/>
    </source>
</evidence>
<keyword evidence="7" id="KW-0010">Activator</keyword>
<accession>A0AAN8TZ20</accession>
<gene>
    <name evidence="16" type="ORF">RDI58_006706</name>
</gene>
<dbReference type="InterPro" id="IPR000232">
    <property type="entry name" value="HSF_DNA-bd"/>
</dbReference>
<dbReference type="FunFam" id="1.10.10.10:FF:000057">
    <property type="entry name" value="Heat shock transcription factor 1"/>
    <property type="match status" value="1"/>
</dbReference>
<dbReference type="Gene3D" id="1.10.10.10">
    <property type="entry name" value="Winged helix-like DNA-binding domain superfamily/Winged helix DNA-binding domain"/>
    <property type="match status" value="1"/>
</dbReference>
<dbReference type="GO" id="GO:0000978">
    <property type="term" value="F:RNA polymerase II cis-regulatory region sequence-specific DNA binding"/>
    <property type="evidence" value="ECO:0007669"/>
    <property type="project" value="TreeGrafter"/>
</dbReference>
<keyword evidence="4" id="KW-0805">Transcription regulation</keyword>
<feature type="compositionally biased region" description="Basic and acidic residues" evidence="14">
    <location>
        <begin position="365"/>
        <end position="378"/>
    </location>
</feature>
<dbReference type="GO" id="GO:0003700">
    <property type="term" value="F:DNA-binding transcription factor activity"/>
    <property type="evidence" value="ECO:0007669"/>
    <property type="project" value="InterPro"/>
</dbReference>
<evidence type="ECO:0000259" key="15">
    <source>
        <dbReference type="SMART" id="SM00415"/>
    </source>
</evidence>
<keyword evidence="13" id="KW-0175">Coiled coil</keyword>
<evidence type="ECO:0000256" key="9">
    <source>
        <dbReference type="ARBA" id="ARBA00023242"/>
    </source>
</evidence>
<comment type="caution">
    <text evidence="16">The sequence shown here is derived from an EMBL/GenBank/DDBJ whole genome shotgun (WGS) entry which is preliminary data.</text>
</comment>
<evidence type="ECO:0000256" key="14">
    <source>
        <dbReference type="SAM" id="MobiDB-lite"/>
    </source>
</evidence>
<feature type="compositionally biased region" description="Polar residues" evidence="14">
    <location>
        <begin position="319"/>
        <end position="328"/>
    </location>
</feature>
<evidence type="ECO:0000256" key="3">
    <source>
        <dbReference type="ARBA" id="ARBA00022553"/>
    </source>
</evidence>
<feature type="domain" description="HSF-type DNA-binding" evidence="15">
    <location>
        <begin position="10"/>
        <end position="110"/>
    </location>
</feature>
<feature type="region of interest" description="Disordered" evidence="14">
    <location>
        <begin position="313"/>
        <end position="344"/>
    </location>
</feature>
<dbReference type="InterPro" id="IPR036390">
    <property type="entry name" value="WH_DNA-bd_sf"/>
</dbReference>
<dbReference type="PANTHER" id="PTHR10015">
    <property type="entry name" value="HEAT SHOCK TRANSCRIPTION FACTOR"/>
    <property type="match status" value="1"/>
</dbReference>
<comment type="subcellular location">
    <subcellularLocation>
        <location evidence="1">Nucleus</location>
    </subcellularLocation>
</comment>
<feature type="region of interest" description="Disordered" evidence="14">
    <location>
        <begin position="358"/>
        <end position="378"/>
    </location>
</feature>
<dbReference type="InterPro" id="IPR036388">
    <property type="entry name" value="WH-like_DNA-bd_sf"/>
</dbReference>
<protein>
    <recommendedName>
        <fullName evidence="11">Heat stress transcription factor</fullName>
    </recommendedName>
</protein>
<feature type="coiled-coil region" evidence="13">
    <location>
        <begin position="127"/>
        <end position="182"/>
    </location>
</feature>
<comment type="function">
    <text evidence="10">DNA-binding protein that specifically binds heat shock promoter elements (HSE) and activates transcription.</text>
</comment>
<name>A0AAN8TZ20_SOLBU</name>
<evidence type="ECO:0000256" key="6">
    <source>
        <dbReference type="ARBA" id="ARBA00023125"/>
    </source>
</evidence>
<comment type="similarity">
    <text evidence="2 12">Belongs to the HSF family.</text>
</comment>
<dbReference type="PRINTS" id="PR00056">
    <property type="entry name" value="HSFDOMAIN"/>
</dbReference>
<dbReference type="Proteomes" id="UP001371456">
    <property type="component" value="Unassembled WGS sequence"/>
</dbReference>
<dbReference type="GO" id="GO:0034605">
    <property type="term" value="P:cellular response to heat"/>
    <property type="evidence" value="ECO:0007669"/>
    <property type="project" value="TreeGrafter"/>
</dbReference>
<keyword evidence="8" id="KW-0804">Transcription</keyword>
<proteinExistence type="inferred from homology"/>
<dbReference type="SMART" id="SM00415">
    <property type="entry name" value="HSF"/>
    <property type="match status" value="1"/>
</dbReference>
<evidence type="ECO:0000256" key="2">
    <source>
        <dbReference type="ARBA" id="ARBA00006403"/>
    </source>
</evidence>
<evidence type="ECO:0000256" key="11">
    <source>
        <dbReference type="ARBA" id="ARBA00081483"/>
    </source>
</evidence>
<dbReference type="GO" id="GO:0006357">
    <property type="term" value="P:regulation of transcription by RNA polymerase II"/>
    <property type="evidence" value="ECO:0007669"/>
    <property type="project" value="TreeGrafter"/>
</dbReference>